<comment type="caution">
    <text evidence="7">The sequence shown here is derived from an EMBL/GenBank/DDBJ whole genome shotgun (WGS) entry which is preliminary data.</text>
</comment>
<dbReference type="InterPro" id="IPR007630">
    <property type="entry name" value="RNA_pol_sigma70_r4"/>
</dbReference>
<dbReference type="InterPro" id="IPR007627">
    <property type="entry name" value="RNA_pol_sigma70_r2"/>
</dbReference>
<gene>
    <name evidence="7" type="ORF">EH32_01365</name>
</gene>
<dbReference type="PANTHER" id="PTHR30385">
    <property type="entry name" value="SIGMA FACTOR F FLAGELLAR"/>
    <property type="match status" value="1"/>
</dbReference>
<keyword evidence="8" id="KW-1185">Reference proteome</keyword>
<evidence type="ECO:0000256" key="1">
    <source>
        <dbReference type="ARBA" id="ARBA00023015"/>
    </source>
</evidence>
<evidence type="ECO:0000256" key="2">
    <source>
        <dbReference type="ARBA" id="ARBA00023082"/>
    </source>
</evidence>
<evidence type="ECO:0000259" key="5">
    <source>
        <dbReference type="Pfam" id="PF04542"/>
    </source>
</evidence>
<dbReference type="EMBL" id="JMIX01000011">
    <property type="protein sequence ID" value="KEO91002.1"/>
    <property type="molecule type" value="Genomic_DNA"/>
</dbReference>
<keyword evidence="1" id="KW-0805">Transcription regulation</keyword>
<dbReference type="Pfam" id="PF04542">
    <property type="entry name" value="Sigma70_r2"/>
    <property type="match status" value="1"/>
</dbReference>
<proteinExistence type="predicted"/>
<dbReference type="NCBIfam" id="TIGR02937">
    <property type="entry name" value="sigma70-ECF"/>
    <property type="match status" value="1"/>
</dbReference>
<evidence type="ECO:0000313" key="7">
    <source>
        <dbReference type="EMBL" id="KEO91002.1"/>
    </source>
</evidence>
<feature type="domain" description="RNA polymerase sigma-70 region 4" evidence="6">
    <location>
        <begin position="190"/>
        <end position="238"/>
    </location>
</feature>
<dbReference type="Gene3D" id="1.10.1740.10">
    <property type="match status" value="1"/>
</dbReference>
<dbReference type="SUPFAM" id="SSF88946">
    <property type="entry name" value="Sigma2 domain of RNA polymerase sigma factors"/>
    <property type="match status" value="1"/>
</dbReference>
<accession>A0A074MZF6</accession>
<dbReference type="InterPro" id="IPR013325">
    <property type="entry name" value="RNA_pol_sigma_r2"/>
</dbReference>
<dbReference type="KEGG" id="elq:Ga0102493_111221"/>
<dbReference type="GO" id="GO:0016987">
    <property type="term" value="F:sigma factor activity"/>
    <property type="evidence" value="ECO:0007669"/>
    <property type="project" value="UniProtKB-KW"/>
</dbReference>
<keyword evidence="4" id="KW-0804">Transcription</keyword>
<dbReference type="GO" id="GO:0006352">
    <property type="term" value="P:DNA-templated transcription initiation"/>
    <property type="evidence" value="ECO:0007669"/>
    <property type="project" value="InterPro"/>
</dbReference>
<dbReference type="GO" id="GO:0003677">
    <property type="term" value="F:DNA binding"/>
    <property type="evidence" value="ECO:0007669"/>
    <property type="project" value="UniProtKB-KW"/>
</dbReference>
<organism evidence="7 8">
    <name type="scientific">Erythrobacter litoralis</name>
    <dbReference type="NCBI Taxonomy" id="39960"/>
    <lineage>
        <taxon>Bacteria</taxon>
        <taxon>Pseudomonadati</taxon>
        <taxon>Pseudomonadota</taxon>
        <taxon>Alphaproteobacteria</taxon>
        <taxon>Sphingomonadales</taxon>
        <taxon>Erythrobacteraceae</taxon>
        <taxon>Erythrobacter/Porphyrobacter group</taxon>
        <taxon>Erythrobacter</taxon>
    </lineage>
</organism>
<dbReference type="RefSeq" id="WP_034905621.1">
    <property type="nucleotide sequence ID" value="NZ_CP017057.1"/>
</dbReference>
<reference evidence="7 8" key="1">
    <citation type="submission" date="2014-04" db="EMBL/GenBank/DDBJ databases">
        <title>A comprehensive comparison of genomes of Erythrobacter spp. Strains.</title>
        <authorList>
            <person name="Zheng Q."/>
        </authorList>
    </citation>
    <scope>NUCLEOTIDE SEQUENCE [LARGE SCALE GENOMIC DNA]</scope>
    <source>
        <strain evidence="7 8">DSM 8509</strain>
    </source>
</reference>
<dbReference type="SUPFAM" id="SSF88659">
    <property type="entry name" value="Sigma3 and sigma4 domains of RNA polymerase sigma factors"/>
    <property type="match status" value="2"/>
</dbReference>
<dbReference type="InterPro" id="IPR000943">
    <property type="entry name" value="RNA_pol_sigma70"/>
</dbReference>
<dbReference type="PATRIC" id="fig|39960.10.peg.290"/>
<evidence type="ECO:0000259" key="6">
    <source>
        <dbReference type="Pfam" id="PF04545"/>
    </source>
</evidence>
<dbReference type="InterPro" id="IPR014284">
    <property type="entry name" value="RNA_pol_sigma-70_dom"/>
</dbReference>
<keyword evidence="3" id="KW-0238">DNA-binding</keyword>
<protein>
    <submittedName>
        <fullName evidence="7">RNA polymerase subunit sigma</fullName>
    </submittedName>
</protein>
<dbReference type="InterPro" id="IPR013324">
    <property type="entry name" value="RNA_pol_sigma_r3/r4-like"/>
</dbReference>
<evidence type="ECO:0000256" key="4">
    <source>
        <dbReference type="ARBA" id="ARBA00023163"/>
    </source>
</evidence>
<dbReference type="Proteomes" id="UP000027866">
    <property type="component" value="Unassembled WGS sequence"/>
</dbReference>
<feature type="domain" description="RNA polymerase sigma-70 region 2" evidence="5">
    <location>
        <begin position="29"/>
        <end position="99"/>
    </location>
</feature>
<sequence length="245" mass="27769">MKHDPRAFAAKAYSATYASVSQDDVKRRVRQFLPLVRRSAWHIYGAGRDGLEVEDLMQAGIVALTECAHRHSGPTEDGFAAYAKIRVRGAMLDQVRRNRHDSRLARRKRVRYEQTLEKLRTELGREPDRGEVSKAMNLSDRELLDIEASGITISSISEEYDDGNVAFASEDPDPFELLCEAEDRNLLVNAMAELPERLKLVLQLFFVEELNLTEIAAVLSVSVPRVHQLRAKALADLRTLIEQIR</sequence>
<dbReference type="OrthoDB" id="9799825at2"/>
<dbReference type="Gene3D" id="1.20.140.160">
    <property type="match status" value="1"/>
</dbReference>
<name>A0A074MZF6_9SPHN</name>
<evidence type="ECO:0000313" key="8">
    <source>
        <dbReference type="Proteomes" id="UP000027866"/>
    </source>
</evidence>
<dbReference type="Pfam" id="PF04545">
    <property type="entry name" value="Sigma70_r4"/>
    <property type="match status" value="1"/>
</dbReference>
<dbReference type="AlphaFoldDB" id="A0A074MZF6"/>
<dbReference type="PRINTS" id="PR00046">
    <property type="entry name" value="SIGMA70FCT"/>
</dbReference>
<keyword evidence="2" id="KW-0731">Sigma factor</keyword>
<evidence type="ECO:0000256" key="3">
    <source>
        <dbReference type="ARBA" id="ARBA00023125"/>
    </source>
</evidence>
<dbReference type="CDD" id="cd06171">
    <property type="entry name" value="Sigma70_r4"/>
    <property type="match status" value="1"/>
</dbReference>